<feature type="compositionally biased region" description="Basic and acidic residues" evidence="1">
    <location>
        <begin position="24"/>
        <end position="37"/>
    </location>
</feature>
<name>A0ABW0DS57_9ACTN</name>
<feature type="domain" description="PRC-barrel" evidence="2">
    <location>
        <begin position="25"/>
        <end position="95"/>
    </location>
</feature>
<organism evidence="3 4">
    <name type="scientific">Streptomyces atrovirens</name>
    <dbReference type="NCBI Taxonomy" id="285556"/>
    <lineage>
        <taxon>Bacteria</taxon>
        <taxon>Bacillati</taxon>
        <taxon>Actinomycetota</taxon>
        <taxon>Actinomycetes</taxon>
        <taxon>Kitasatosporales</taxon>
        <taxon>Streptomycetaceae</taxon>
        <taxon>Streptomyces</taxon>
    </lineage>
</organism>
<dbReference type="SUPFAM" id="SSF50346">
    <property type="entry name" value="PRC-barrel domain"/>
    <property type="match status" value="1"/>
</dbReference>
<dbReference type="RefSeq" id="WP_344569351.1">
    <property type="nucleotide sequence ID" value="NZ_BAAATG010000062.1"/>
</dbReference>
<evidence type="ECO:0000256" key="1">
    <source>
        <dbReference type="SAM" id="MobiDB-lite"/>
    </source>
</evidence>
<accession>A0ABW0DS57</accession>
<feature type="region of interest" description="Disordered" evidence="1">
    <location>
        <begin position="1"/>
        <end position="37"/>
    </location>
</feature>
<dbReference type="PANTHER" id="PTHR36505">
    <property type="entry name" value="BLR1072 PROTEIN"/>
    <property type="match status" value="1"/>
</dbReference>
<dbReference type="InterPro" id="IPR014747">
    <property type="entry name" value="Bac_photo_RC_H_C"/>
</dbReference>
<dbReference type="InterPro" id="IPR027275">
    <property type="entry name" value="PRC-brl_dom"/>
</dbReference>
<comment type="caution">
    <text evidence="3">The sequence shown here is derived from an EMBL/GenBank/DDBJ whole genome shotgun (WGS) entry which is preliminary data.</text>
</comment>
<dbReference type="InterPro" id="IPR011033">
    <property type="entry name" value="PRC_barrel-like_sf"/>
</dbReference>
<dbReference type="PANTHER" id="PTHR36505:SF1">
    <property type="entry name" value="BLR1072 PROTEIN"/>
    <property type="match status" value="1"/>
</dbReference>
<protein>
    <submittedName>
        <fullName evidence="3">PRC-barrel domain-containing protein</fullName>
    </submittedName>
</protein>
<evidence type="ECO:0000313" key="3">
    <source>
        <dbReference type="EMBL" id="MFC5240320.1"/>
    </source>
</evidence>
<proteinExistence type="predicted"/>
<dbReference type="Gene3D" id="3.90.50.10">
    <property type="entry name" value="Photosynthetic Reaction Center, subunit H, domain 2"/>
    <property type="match status" value="1"/>
</dbReference>
<keyword evidence="4" id="KW-1185">Reference proteome</keyword>
<dbReference type="Proteomes" id="UP001596035">
    <property type="component" value="Unassembled WGS sequence"/>
</dbReference>
<evidence type="ECO:0000259" key="2">
    <source>
        <dbReference type="Pfam" id="PF05239"/>
    </source>
</evidence>
<evidence type="ECO:0000313" key="4">
    <source>
        <dbReference type="Proteomes" id="UP001596035"/>
    </source>
</evidence>
<gene>
    <name evidence="3" type="ORF">ACFPWV_10450</name>
</gene>
<dbReference type="EMBL" id="JBHSKN010000010">
    <property type="protein sequence ID" value="MFC5240320.1"/>
    <property type="molecule type" value="Genomic_DNA"/>
</dbReference>
<reference evidence="4" key="1">
    <citation type="journal article" date="2019" name="Int. J. Syst. Evol. Microbiol.">
        <title>The Global Catalogue of Microorganisms (GCM) 10K type strain sequencing project: providing services to taxonomists for standard genome sequencing and annotation.</title>
        <authorList>
            <consortium name="The Broad Institute Genomics Platform"/>
            <consortium name="The Broad Institute Genome Sequencing Center for Infectious Disease"/>
            <person name="Wu L."/>
            <person name="Ma J."/>
        </authorList>
    </citation>
    <scope>NUCLEOTIDE SEQUENCE [LARGE SCALE GENOMIC DNA]</scope>
    <source>
        <strain evidence="4">CGMCC 4.7131</strain>
    </source>
</reference>
<dbReference type="Pfam" id="PF05239">
    <property type="entry name" value="PRC"/>
    <property type="match status" value="1"/>
</dbReference>
<sequence length="140" mass="15619">MADSSTPILEKLSDSEQTVETPEEDVRGRKVADSDGNEIGKVDDLLIDAPERKVRFLLVAHGGFLGFGETKSFVPVDAVTRVTEDRVFIDQSRERVAEAPVYDPALTDEPDYYTSVYGFYGYPPFWGAGYVYPGFPFRPV</sequence>